<gene>
    <name evidence="1" type="ORF">LF1_26230</name>
</gene>
<accession>A0A5B1CL77</accession>
<protein>
    <submittedName>
        <fullName evidence="1">Uncharacterized protein</fullName>
    </submittedName>
</protein>
<sequence>MTASKLNAGDWVIYRKQKISKSPGPRAKEVRASSGGETYQYMVDKFWVVEEVQHDGLKLRTRRGKRNTISLDDPRLRIPSWWERLLYRGRFQEVENDKET</sequence>
<comment type="caution">
    <text evidence="1">The sequence shown here is derived from an EMBL/GenBank/DDBJ whole genome shotgun (WGS) entry which is preliminary data.</text>
</comment>
<keyword evidence="2" id="KW-1185">Reference proteome</keyword>
<name>A0A5B1CL77_9BACT</name>
<dbReference type="Proteomes" id="UP000322699">
    <property type="component" value="Unassembled WGS sequence"/>
</dbReference>
<evidence type="ECO:0000313" key="2">
    <source>
        <dbReference type="Proteomes" id="UP000322699"/>
    </source>
</evidence>
<dbReference type="OrthoDB" id="274836at2"/>
<dbReference type="EMBL" id="VRLW01000001">
    <property type="protein sequence ID" value="KAA1260084.1"/>
    <property type="molecule type" value="Genomic_DNA"/>
</dbReference>
<organism evidence="1 2">
    <name type="scientific">Rubripirellula obstinata</name>
    <dbReference type="NCBI Taxonomy" id="406547"/>
    <lineage>
        <taxon>Bacteria</taxon>
        <taxon>Pseudomonadati</taxon>
        <taxon>Planctomycetota</taxon>
        <taxon>Planctomycetia</taxon>
        <taxon>Pirellulales</taxon>
        <taxon>Pirellulaceae</taxon>
        <taxon>Rubripirellula</taxon>
    </lineage>
</organism>
<dbReference type="AlphaFoldDB" id="A0A5B1CL77"/>
<reference evidence="1 2" key="1">
    <citation type="submission" date="2019-08" db="EMBL/GenBank/DDBJ databases">
        <title>Deep-cultivation of Planctomycetes and their phenomic and genomic characterization uncovers novel biology.</title>
        <authorList>
            <person name="Wiegand S."/>
            <person name="Jogler M."/>
            <person name="Boedeker C."/>
            <person name="Pinto D."/>
            <person name="Vollmers J."/>
            <person name="Rivas-Marin E."/>
            <person name="Kohn T."/>
            <person name="Peeters S.H."/>
            <person name="Heuer A."/>
            <person name="Rast P."/>
            <person name="Oberbeckmann S."/>
            <person name="Bunk B."/>
            <person name="Jeske O."/>
            <person name="Meyerdierks A."/>
            <person name="Storesund J.E."/>
            <person name="Kallscheuer N."/>
            <person name="Luecker S."/>
            <person name="Lage O.M."/>
            <person name="Pohl T."/>
            <person name="Merkel B.J."/>
            <person name="Hornburger P."/>
            <person name="Mueller R.-W."/>
            <person name="Bruemmer F."/>
            <person name="Labrenz M."/>
            <person name="Spormann A.M."/>
            <person name="Op Den Camp H."/>
            <person name="Overmann J."/>
            <person name="Amann R."/>
            <person name="Jetten M.S.M."/>
            <person name="Mascher T."/>
            <person name="Medema M.H."/>
            <person name="Devos D.P."/>
            <person name="Kaster A.-K."/>
            <person name="Ovreas L."/>
            <person name="Rohde M."/>
            <person name="Galperin M.Y."/>
            <person name="Jogler C."/>
        </authorList>
    </citation>
    <scope>NUCLEOTIDE SEQUENCE [LARGE SCALE GENOMIC DNA]</scope>
    <source>
        <strain evidence="1 2">LF1</strain>
    </source>
</reference>
<proteinExistence type="predicted"/>
<evidence type="ECO:0000313" key="1">
    <source>
        <dbReference type="EMBL" id="KAA1260084.1"/>
    </source>
</evidence>